<protein>
    <submittedName>
        <fullName evidence="2">SDR family oxidoreductase</fullName>
    </submittedName>
</protein>
<accession>A0ABW9UIZ3</accession>
<evidence type="ECO:0000313" key="3">
    <source>
        <dbReference type="Proteomes" id="UP000467637"/>
    </source>
</evidence>
<evidence type="ECO:0000313" key="2">
    <source>
        <dbReference type="EMBL" id="MVQ39284.1"/>
    </source>
</evidence>
<gene>
    <name evidence="2" type="ORF">GON05_32295</name>
</gene>
<dbReference type="CDD" id="cd05233">
    <property type="entry name" value="SDR_c"/>
    <property type="match status" value="1"/>
</dbReference>
<reference evidence="2 3" key="1">
    <citation type="submission" date="2019-12" db="EMBL/GenBank/DDBJ databases">
        <authorList>
            <person name="Huq M.A."/>
        </authorList>
    </citation>
    <scope>NUCLEOTIDE SEQUENCE [LARGE SCALE GENOMIC DNA]</scope>
    <source>
        <strain evidence="2 3">MAH-34</strain>
    </source>
</reference>
<organism evidence="2 3">
    <name type="scientific">Paenibacillus anseongense</name>
    <dbReference type="NCBI Taxonomy" id="2682845"/>
    <lineage>
        <taxon>Bacteria</taxon>
        <taxon>Bacillati</taxon>
        <taxon>Bacillota</taxon>
        <taxon>Bacilli</taxon>
        <taxon>Bacillales</taxon>
        <taxon>Paenibacillaceae</taxon>
        <taxon>Paenibacillus</taxon>
    </lineage>
</organism>
<dbReference type="SUPFAM" id="SSF51735">
    <property type="entry name" value="NAD(P)-binding Rossmann-fold domains"/>
    <property type="match status" value="1"/>
</dbReference>
<dbReference type="Gene3D" id="3.40.50.720">
    <property type="entry name" value="NAD(P)-binding Rossmann-like Domain"/>
    <property type="match status" value="1"/>
</dbReference>
<sequence length="246" mass="26318">MGIFDGKVAVVTGGTSGIGLAAAQMYVNEGAHVFITGRRQAELDEALKLLGKNATGVQGDISKNEDIDKLFDTVKREKGKLDFLLANAGLGSLVPLLDITEEHYYKTFDVNVKGTLFTVKKALPLFPNQTGSIMVVGSLASSPAFSVYGGTKAAIRQMVRSWIQELKGTQIRVNVIQPGFINTPAYEQLFGKEALPLVLEGMAEKTPLGRVGTPEDIAKVVEFLSSDDSAYVNGIDLFVDGGAGQY</sequence>
<evidence type="ECO:0000256" key="1">
    <source>
        <dbReference type="ARBA" id="ARBA00006484"/>
    </source>
</evidence>
<keyword evidence="3" id="KW-1185">Reference proteome</keyword>
<proteinExistence type="inferred from homology"/>
<dbReference type="PRINTS" id="PR00081">
    <property type="entry name" value="GDHRDH"/>
</dbReference>
<dbReference type="EMBL" id="WSEM01000034">
    <property type="protein sequence ID" value="MVQ39284.1"/>
    <property type="molecule type" value="Genomic_DNA"/>
</dbReference>
<dbReference type="InterPro" id="IPR002347">
    <property type="entry name" value="SDR_fam"/>
</dbReference>
<dbReference type="PANTHER" id="PTHR43943">
    <property type="entry name" value="DEHYDROGENASE/REDUCTASE (SDR FAMILY) MEMBER 4"/>
    <property type="match status" value="1"/>
</dbReference>
<dbReference type="RefSeq" id="WP_157325256.1">
    <property type="nucleotide sequence ID" value="NZ_WSEM01000034.1"/>
</dbReference>
<dbReference type="Proteomes" id="UP000467637">
    <property type="component" value="Unassembled WGS sequence"/>
</dbReference>
<name>A0ABW9UIZ3_9BACL</name>
<comment type="caution">
    <text evidence="2">The sequence shown here is derived from an EMBL/GenBank/DDBJ whole genome shotgun (WGS) entry which is preliminary data.</text>
</comment>
<dbReference type="PANTHER" id="PTHR43943:SF2">
    <property type="entry name" value="DEHYDROGENASE_REDUCTASE 4"/>
    <property type="match status" value="1"/>
</dbReference>
<dbReference type="InterPro" id="IPR036291">
    <property type="entry name" value="NAD(P)-bd_dom_sf"/>
</dbReference>
<dbReference type="Pfam" id="PF13561">
    <property type="entry name" value="adh_short_C2"/>
    <property type="match status" value="1"/>
</dbReference>
<comment type="similarity">
    <text evidence="1">Belongs to the short-chain dehydrogenases/reductases (SDR) family.</text>
</comment>